<sequence>MSRSKGIGDGGTLRTQEPGLWLQQQRAMSPDDSGGGEAADAAALELTFLSLDGIKSAPADANHYYAVAWLDPAHKQRARASGDRPAARPRLYFPLSGDTLDDVSSCVTIDVLCPSRFPFHPPRLVGSALLPISSVRVAAGRAAESLALQLRRPSGRVRGTLLVSARILWDLGFDGDVGGFPGAEGDPPVSDLPGPLPDPGEELVQPTAPPLPESDHVSGEGTSWTMLAGGAVVAAVAFLGGVACRRFSV</sequence>
<dbReference type="EMBL" id="NMUH01001268">
    <property type="protein sequence ID" value="MQL90718.1"/>
    <property type="molecule type" value="Genomic_DNA"/>
</dbReference>
<proteinExistence type="predicted"/>
<protein>
    <submittedName>
        <fullName evidence="3">Uncharacterized protein</fullName>
    </submittedName>
</protein>
<dbReference type="Proteomes" id="UP000652761">
    <property type="component" value="Unassembled WGS sequence"/>
</dbReference>
<dbReference type="PANTHER" id="PTHR32246:SF20">
    <property type="entry name" value="CALCIUM-DEPENDENT LIPID-BINDING (CALB DOMAIN) FAMILY PROTEIN"/>
    <property type="match status" value="1"/>
</dbReference>
<evidence type="ECO:0000313" key="3">
    <source>
        <dbReference type="EMBL" id="MQL90718.1"/>
    </source>
</evidence>
<feature type="transmembrane region" description="Helical" evidence="2">
    <location>
        <begin position="224"/>
        <end position="244"/>
    </location>
</feature>
<name>A0A843V3W7_COLES</name>
<dbReference type="AlphaFoldDB" id="A0A843V3W7"/>
<evidence type="ECO:0000313" key="4">
    <source>
        <dbReference type="Proteomes" id="UP000652761"/>
    </source>
</evidence>
<evidence type="ECO:0000256" key="2">
    <source>
        <dbReference type="SAM" id="Phobius"/>
    </source>
</evidence>
<evidence type="ECO:0000256" key="1">
    <source>
        <dbReference type="SAM" id="MobiDB-lite"/>
    </source>
</evidence>
<feature type="region of interest" description="Disordered" evidence="1">
    <location>
        <begin position="180"/>
        <end position="219"/>
    </location>
</feature>
<comment type="caution">
    <text evidence="3">The sequence shown here is derived from an EMBL/GenBank/DDBJ whole genome shotgun (WGS) entry which is preliminary data.</text>
</comment>
<keyword evidence="4" id="KW-1185">Reference proteome</keyword>
<accession>A0A843V3W7</accession>
<keyword evidence="2" id="KW-0472">Membrane</keyword>
<dbReference type="PANTHER" id="PTHR32246">
    <property type="entry name" value="INGRESSION PROTEIN FIC1"/>
    <property type="match status" value="1"/>
</dbReference>
<dbReference type="OrthoDB" id="761837at2759"/>
<reference evidence="3" key="1">
    <citation type="submission" date="2017-07" db="EMBL/GenBank/DDBJ databases">
        <title>Taro Niue Genome Assembly and Annotation.</title>
        <authorList>
            <person name="Atibalentja N."/>
            <person name="Keating K."/>
            <person name="Fields C.J."/>
        </authorList>
    </citation>
    <scope>NUCLEOTIDE SEQUENCE</scope>
    <source>
        <strain evidence="3">Niue_2</strain>
        <tissue evidence="3">Leaf</tissue>
    </source>
</reference>
<keyword evidence="2" id="KW-1133">Transmembrane helix</keyword>
<keyword evidence="2" id="KW-0812">Transmembrane</keyword>
<gene>
    <name evidence="3" type="ORF">Taro_023338</name>
</gene>
<organism evidence="3 4">
    <name type="scientific">Colocasia esculenta</name>
    <name type="common">Wild taro</name>
    <name type="synonym">Arum esculentum</name>
    <dbReference type="NCBI Taxonomy" id="4460"/>
    <lineage>
        <taxon>Eukaryota</taxon>
        <taxon>Viridiplantae</taxon>
        <taxon>Streptophyta</taxon>
        <taxon>Embryophyta</taxon>
        <taxon>Tracheophyta</taxon>
        <taxon>Spermatophyta</taxon>
        <taxon>Magnoliopsida</taxon>
        <taxon>Liliopsida</taxon>
        <taxon>Araceae</taxon>
        <taxon>Aroideae</taxon>
        <taxon>Colocasieae</taxon>
        <taxon>Colocasia</taxon>
    </lineage>
</organism>
<feature type="region of interest" description="Disordered" evidence="1">
    <location>
        <begin position="1"/>
        <end position="20"/>
    </location>
</feature>